<sequence length="119" mass="13242">MKGTIRFLVLLHVLIGTVECSLEPEEGQCRSDADCTEEECCVGLDRRRFIFSHATTGTCRSLRYQGFSCHVFLSTNPGNSNLHVTYCPCAEGLECRGTSVDKLNASHIIHHDPKCLPKE</sequence>
<dbReference type="OrthoDB" id="4321958at2759"/>
<proteinExistence type="predicted"/>
<evidence type="ECO:0008006" key="4">
    <source>
        <dbReference type="Google" id="ProtNLM"/>
    </source>
</evidence>
<evidence type="ECO:0000313" key="2">
    <source>
        <dbReference type="EMBL" id="KAH3820773.1"/>
    </source>
</evidence>
<protein>
    <recommendedName>
        <fullName evidence="4">Prokineticin domain-containing protein</fullName>
    </recommendedName>
</protein>
<evidence type="ECO:0000256" key="1">
    <source>
        <dbReference type="SAM" id="SignalP"/>
    </source>
</evidence>
<comment type="caution">
    <text evidence="2">The sequence shown here is derived from an EMBL/GenBank/DDBJ whole genome shotgun (WGS) entry which is preliminary data.</text>
</comment>
<gene>
    <name evidence="2" type="ORF">DPMN_122522</name>
</gene>
<dbReference type="AlphaFoldDB" id="A0A9D4JU98"/>
<organism evidence="2 3">
    <name type="scientific">Dreissena polymorpha</name>
    <name type="common">Zebra mussel</name>
    <name type="synonym">Mytilus polymorpha</name>
    <dbReference type="NCBI Taxonomy" id="45954"/>
    <lineage>
        <taxon>Eukaryota</taxon>
        <taxon>Metazoa</taxon>
        <taxon>Spiralia</taxon>
        <taxon>Lophotrochozoa</taxon>
        <taxon>Mollusca</taxon>
        <taxon>Bivalvia</taxon>
        <taxon>Autobranchia</taxon>
        <taxon>Heteroconchia</taxon>
        <taxon>Euheterodonta</taxon>
        <taxon>Imparidentia</taxon>
        <taxon>Neoheterodontei</taxon>
        <taxon>Myida</taxon>
        <taxon>Dreissenoidea</taxon>
        <taxon>Dreissenidae</taxon>
        <taxon>Dreissena</taxon>
    </lineage>
</organism>
<accession>A0A9D4JU98</accession>
<evidence type="ECO:0000313" key="3">
    <source>
        <dbReference type="Proteomes" id="UP000828390"/>
    </source>
</evidence>
<name>A0A9D4JU98_DREPO</name>
<dbReference type="Gene3D" id="2.10.80.10">
    <property type="entry name" value="Lipase, subunit A"/>
    <property type="match status" value="1"/>
</dbReference>
<reference evidence="2" key="2">
    <citation type="submission" date="2020-11" db="EMBL/GenBank/DDBJ databases">
        <authorList>
            <person name="McCartney M.A."/>
            <person name="Auch B."/>
            <person name="Kono T."/>
            <person name="Mallez S."/>
            <person name="Becker A."/>
            <person name="Gohl D.M."/>
            <person name="Silverstein K.A.T."/>
            <person name="Koren S."/>
            <person name="Bechman K.B."/>
            <person name="Herman A."/>
            <person name="Abrahante J.E."/>
            <person name="Garbe J."/>
        </authorList>
    </citation>
    <scope>NUCLEOTIDE SEQUENCE</scope>
    <source>
        <strain evidence="2">Duluth1</strain>
        <tissue evidence="2">Whole animal</tissue>
    </source>
</reference>
<reference evidence="2" key="1">
    <citation type="journal article" date="2019" name="bioRxiv">
        <title>The Genome of the Zebra Mussel, Dreissena polymorpha: A Resource for Invasive Species Research.</title>
        <authorList>
            <person name="McCartney M.A."/>
            <person name="Auch B."/>
            <person name="Kono T."/>
            <person name="Mallez S."/>
            <person name="Zhang Y."/>
            <person name="Obille A."/>
            <person name="Becker A."/>
            <person name="Abrahante J.E."/>
            <person name="Garbe J."/>
            <person name="Badalamenti J.P."/>
            <person name="Herman A."/>
            <person name="Mangelson H."/>
            <person name="Liachko I."/>
            <person name="Sullivan S."/>
            <person name="Sone E.D."/>
            <person name="Koren S."/>
            <person name="Silverstein K.A.T."/>
            <person name="Beckman K.B."/>
            <person name="Gohl D.M."/>
        </authorList>
    </citation>
    <scope>NUCLEOTIDE SEQUENCE</scope>
    <source>
        <strain evidence="2">Duluth1</strain>
        <tissue evidence="2">Whole animal</tissue>
    </source>
</reference>
<dbReference type="Proteomes" id="UP000828390">
    <property type="component" value="Unassembled WGS sequence"/>
</dbReference>
<feature type="signal peptide" evidence="1">
    <location>
        <begin position="1"/>
        <end position="20"/>
    </location>
</feature>
<dbReference type="EMBL" id="JAIWYP010000005">
    <property type="protein sequence ID" value="KAH3820773.1"/>
    <property type="molecule type" value="Genomic_DNA"/>
</dbReference>
<feature type="chain" id="PRO_5038767553" description="Prokineticin domain-containing protein" evidence="1">
    <location>
        <begin position="21"/>
        <end position="119"/>
    </location>
</feature>
<keyword evidence="3" id="KW-1185">Reference proteome</keyword>
<keyword evidence="1" id="KW-0732">Signal</keyword>